<dbReference type="Proteomes" id="UP000238762">
    <property type="component" value="Unassembled WGS sequence"/>
</dbReference>
<dbReference type="RefSeq" id="WP_106286994.1">
    <property type="nucleotide sequence ID" value="NZ_CAWNTC010000143.1"/>
</dbReference>
<dbReference type="InterPro" id="IPR027843">
    <property type="entry name" value="DUF4440"/>
</dbReference>
<feature type="domain" description="DUF4440" evidence="1">
    <location>
        <begin position="12"/>
        <end position="116"/>
    </location>
</feature>
<dbReference type="InterPro" id="IPR032710">
    <property type="entry name" value="NTF2-like_dom_sf"/>
</dbReference>
<reference evidence="2 3" key="1">
    <citation type="submission" date="2018-02" db="EMBL/GenBank/DDBJ databases">
        <authorList>
            <person name="Cohen D.B."/>
            <person name="Kent A.D."/>
        </authorList>
    </citation>
    <scope>NUCLEOTIDE SEQUENCE [LARGE SCALE GENOMIC DNA]</scope>
    <source>
        <strain evidence="2 3">CCAP 1448/3</strain>
    </source>
</reference>
<name>A0A2T1C9G5_9CYAN</name>
<dbReference type="Pfam" id="PF14534">
    <property type="entry name" value="DUF4440"/>
    <property type="match status" value="1"/>
</dbReference>
<evidence type="ECO:0000259" key="1">
    <source>
        <dbReference type="Pfam" id="PF14534"/>
    </source>
</evidence>
<reference evidence="2 3" key="2">
    <citation type="submission" date="2018-03" db="EMBL/GenBank/DDBJ databases">
        <title>The ancient ancestry and fast evolution of plastids.</title>
        <authorList>
            <person name="Moore K.R."/>
            <person name="Magnabosco C."/>
            <person name="Momper L."/>
            <person name="Gold D.A."/>
            <person name="Bosak T."/>
            <person name="Fournier G.P."/>
        </authorList>
    </citation>
    <scope>NUCLEOTIDE SEQUENCE [LARGE SCALE GENOMIC DNA]</scope>
    <source>
        <strain evidence="2 3">CCAP 1448/3</strain>
    </source>
</reference>
<dbReference type="Gene3D" id="3.10.450.50">
    <property type="match status" value="1"/>
</dbReference>
<dbReference type="SUPFAM" id="SSF54427">
    <property type="entry name" value="NTF2-like"/>
    <property type="match status" value="1"/>
</dbReference>
<accession>A0A2T1C9G5</accession>
<evidence type="ECO:0000313" key="3">
    <source>
        <dbReference type="Proteomes" id="UP000238762"/>
    </source>
</evidence>
<dbReference type="OrthoDB" id="5383110at2"/>
<protein>
    <submittedName>
        <fullName evidence="2">DUF4440 domain-containing protein</fullName>
    </submittedName>
</protein>
<dbReference type="AlphaFoldDB" id="A0A2T1C9G5"/>
<keyword evidence="3" id="KW-1185">Reference proteome</keyword>
<comment type="caution">
    <text evidence="2">The sequence shown here is derived from an EMBL/GenBank/DDBJ whole genome shotgun (WGS) entry which is preliminary data.</text>
</comment>
<gene>
    <name evidence="2" type="ORF">C7B64_02030</name>
</gene>
<dbReference type="EMBL" id="PVWJ01000006">
    <property type="protein sequence ID" value="PSB04889.1"/>
    <property type="molecule type" value="Genomic_DNA"/>
</dbReference>
<proteinExistence type="predicted"/>
<sequence length="126" mass="14159">MLTSIEDQINLAEERLRLAMLASDVAELDELISDNLIFTTHLGQVFSKQEDLELHGSGEVDFQKIEPSEQVVSVGNGFAVVSVRIRIAGTYCGTPIDDDLRYTRVWHLEENNAWRIFAGHISSVQQ</sequence>
<evidence type="ECO:0000313" key="2">
    <source>
        <dbReference type="EMBL" id="PSB04889.1"/>
    </source>
</evidence>
<organism evidence="2 3">
    <name type="scientific">Merismopedia glauca CCAP 1448/3</name>
    <dbReference type="NCBI Taxonomy" id="1296344"/>
    <lineage>
        <taxon>Bacteria</taxon>
        <taxon>Bacillati</taxon>
        <taxon>Cyanobacteriota</taxon>
        <taxon>Cyanophyceae</taxon>
        <taxon>Synechococcales</taxon>
        <taxon>Merismopediaceae</taxon>
        <taxon>Merismopedia</taxon>
    </lineage>
</organism>